<dbReference type="SUPFAM" id="SSF55781">
    <property type="entry name" value="GAF domain-like"/>
    <property type="match status" value="1"/>
</dbReference>
<name>A0AAE4Z6Y7_9BACT</name>
<dbReference type="Pfam" id="PF01590">
    <property type="entry name" value="GAF"/>
    <property type="match status" value="1"/>
</dbReference>
<accession>A0AAE4Z6Y7</accession>
<evidence type="ECO:0000313" key="2">
    <source>
        <dbReference type="EMBL" id="NIR74874.1"/>
    </source>
</evidence>
<proteinExistence type="predicted"/>
<comment type="caution">
    <text evidence="2">The sequence shown here is derived from an EMBL/GenBank/DDBJ whole genome shotgun (WGS) entry which is preliminary data.</text>
</comment>
<dbReference type="AlphaFoldDB" id="A0AAE4Z6Y7"/>
<protein>
    <submittedName>
        <fullName evidence="2">GAF domain-containing protein</fullName>
    </submittedName>
</protein>
<dbReference type="SMART" id="SM00065">
    <property type="entry name" value="GAF"/>
    <property type="match status" value="1"/>
</dbReference>
<sequence length="157" mass="16947">MLDPETIADELWGMAEIRPDAVVHRAVERIHQLRSENDWVGVYLLSGASLVLHSYIGADTELLRIPVGKGICGKTVAEARDINVPDVYAFEGYLARDPETRSELVVLVRGGERVLGLIEVRSHAPAAFGQGDEQAVKTIADTLGVLLAPRLGGNPPS</sequence>
<organism evidence="2 3">
    <name type="scientific">Candidatus Kutchimonas denitrificans</name>
    <dbReference type="NCBI Taxonomy" id="3056748"/>
    <lineage>
        <taxon>Bacteria</taxon>
        <taxon>Pseudomonadati</taxon>
        <taxon>Gemmatimonadota</taxon>
        <taxon>Gemmatimonadia</taxon>
        <taxon>Candidatus Palauibacterales</taxon>
        <taxon>Candidatus Palauibacteraceae</taxon>
        <taxon>Candidatus Kutchimonas</taxon>
    </lineage>
</organism>
<dbReference type="InterPro" id="IPR029016">
    <property type="entry name" value="GAF-like_dom_sf"/>
</dbReference>
<gene>
    <name evidence="2" type="ORF">GWO12_07140</name>
</gene>
<dbReference type="Proteomes" id="UP000702544">
    <property type="component" value="Unassembled WGS sequence"/>
</dbReference>
<evidence type="ECO:0000313" key="3">
    <source>
        <dbReference type="Proteomes" id="UP000702544"/>
    </source>
</evidence>
<dbReference type="InterPro" id="IPR003018">
    <property type="entry name" value="GAF"/>
</dbReference>
<reference evidence="2 3" key="1">
    <citation type="submission" date="2020-01" db="EMBL/GenBank/DDBJ databases">
        <title>Genomes assembled from Gulf of Kutch pelagic sediment metagenomes.</title>
        <authorList>
            <person name="Chandrashekar M."/>
            <person name="Mahajan M.S."/>
            <person name="Dave K.J."/>
            <person name="Vatsa P."/>
            <person name="Nathani N.M."/>
        </authorList>
    </citation>
    <scope>NUCLEOTIDE SEQUENCE [LARGE SCALE GENOMIC DNA]</scope>
    <source>
        <strain evidence="2">KS3-K002</strain>
    </source>
</reference>
<evidence type="ECO:0000259" key="1">
    <source>
        <dbReference type="SMART" id="SM00065"/>
    </source>
</evidence>
<dbReference type="Gene3D" id="3.30.450.40">
    <property type="match status" value="1"/>
</dbReference>
<dbReference type="EMBL" id="JAACAK010000049">
    <property type="protein sequence ID" value="NIR74874.1"/>
    <property type="molecule type" value="Genomic_DNA"/>
</dbReference>
<feature type="domain" description="GAF" evidence="1">
    <location>
        <begin position="18"/>
        <end position="152"/>
    </location>
</feature>